<feature type="signal peptide" evidence="1">
    <location>
        <begin position="1"/>
        <end position="20"/>
    </location>
</feature>
<dbReference type="InterPro" id="IPR027372">
    <property type="entry name" value="Phytase-like_dom"/>
</dbReference>
<evidence type="ECO:0008006" key="6">
    <source>
        <dbReference type="Google" id="ProtNLM"/>
    </source>
</evidence>
<name>F5RDF7_METUF</name>
<dbReference type="Pfam" id="PF07589">
    <property type="entry name" value="PEP-CTERM"/>
    <property type="match status" value="1"/>
</dbReference>
<gene>
    <name evidence="4" type="ORF">METUNv1_02327</name>
</gene>
<organism evidence="4 5">
    <name type="scientific">Methyloversatilis universalis (strain ATCC BAA-1314 / DSM 25237 / JCM 13912 / CCUG 52030 / FAM5)</name>
    <dbReference type="NCBI Taxonomy" id="1000565"/>
    <lineage>
        <taxon>Bacteria</taxon>
        <taxon>Pseudomonadati</taxon>
        <taxon>Pseudomonadota</taxon>
        <taxon>Betaproteobacteria</taxon>
        <taxon>Nitrosomonadales</taxon>
        <taxon>Sterolibacteriaceae</taxon>
        <taxon>Methyloversatilis</taxon>
    </lineage>
</organism>
<dbReference type="RefSeq" id="WP_008061833.1">
    <property type="nucleotide sequence ID" value="NZ_AFHG01000052.1"/>
</dbReference>
<dbReference type="EMBL" id="AFHG01000052">
    <property type="protein sequence ID" value="EGK70941.1"/>
    <property type="molecule type" value="Genomic_DNA"/>
</dbReference>
<dbReference type="PANTHER" id="PTHR37957:SF1">
    <property type="entry name" value="PHYTASE-LIKE DOMAIN-CONTAINING PROTEIN"/>
    <property type="match status" value="1"/>
</dbReference>
<feature type="domain" description="Ice-binding protein C-terminal" evidence="2">
    <location>
        <begin position="443"/>
        <end position="466"/>
    </location>
</feature>
<feature type="chain" id="PRO_5003330943" description="PEP-CTERM protein-sorting domain-containing protein" evidence="1">
    <location>
        <begin position="21"/>
        <end position="468"/>
    </location>
</feature>
<accession>F5RDF7</accession>
<dbReference type="NCBIfam" id="TIGR02595">
    <property type="entry name" value="PEP_CTERM"/>
    <property type="match status" value="1"/>
</dbReference>
<dbReference type="OrthoDB" id="9798539at2"/>
<dbReference type="Pfam" id="PF13449">
    <property type="entry name" value="Phytase-like"/>
    <property type="match status" value="1"/>
</dbReference>
<evidence type="ECO:0000259" key="3">
    <source>
        <dbReference type="Pfam" id="PF13449"/>
    </source>
</evidence>
<keyword evidence="1" id="KW-0732">Signal</keyword>
<sequence length="468" mass="48720">MKLKSLAAALLAAAAMPASAVSFINGIAIPGSTGDQFGSSVNDGRLGMFSDIYYDPNRNEWWGLSDRGPGGGTLPYDVRVQRFTLDVDRSSGAISNFQVVQTVKFSAGGTVMGGQFPGTLSGSAANLGTAFDPEGFVINPRTGTLLVSDEYGPSLYEFDRSGALLRTYNTPQALRPVLANGQYNYDGDGVSGRRTNRGFEGLAISPDGRYTYAMLQSSMMDEGGANGVYNRIVKFDNGNGEAVAQYAYRMDTAAQGRGISALVALNDQEFMVLERNNRGLGAEATLAGAAGNKNVYLISLAGATDVTGIDLDAPGASFVAVSKNGTPFIDLAANTLPETGGVSPEKWEGLAVGPQLDDGSWLIVAGNDNDYSVTQNGSAVQFDVLYNPATQQRIQCPLGSTAGCTLAGTSTAYTGSTDGFALIPGVLHGYRASAAELAGYTAPVPEPASWALLGAGLALVGALSRRQR</sequence>
<evidence type="ECO:0000256" key="1">
    <source>
        <dbReference type="SAM" id="SignalP"/>
    </source>
</evidence>
<dbReference type="eggNOG" id="COG4222">
    <property type="taxonomic scope" value="Bacteria"/>
</dbReference>
<dbReference type="SUPFAM" id="SSF50956">
    <property type="entry name" value="Thermostable phytase (3-phytase)"/>
    <property type="match status" value="1"/>
</dbReference>
<dbReference type="InterPro" id="IPR013424">
    <property type="entry name" value="Ice-binding_C"/>
</dbReference>
<evidence type="ECO:0000259" key="2">
    <source>
        <dbReference type="Pfam" id="PF07589"/>
    </source>
</evidence>
<evidence type="ECO:0000313" key="4">
    <source>
        <dbReference type="EMBL" id="EGK70941.1"/>
    </source>
</evidence>
<reference evidence="4 5" key="1">
    <citation type="journal article" date="2011" name="J. Bacteriol.">
        <title>Genome sequence of Methyloversatilis universalis FAM5T, a methylotrophic representative of the order Rhodocyclales.</title>
        <authorList>
            <person name="Kittichotirat W."/>
            <person name="Good N.M."/>
            <person name="Hall R."/>
            <person name="Bringel F."/>
            <person name="Lajus A."/>
            <person name="Medigue C."/>
            <person name="Smalley N.E."/>
            <person name="Beck D."/>
            <person name="Bumgarner R."/>
            <person name="Vuilleumier S."/>
            <person name="Kalyuzhnaya M.G."/>
        </authorList>
    </citation>
    <scope>NUCLEOTIDE SEQUENCE [LARGE SCALE GENOMIC DNA]</scope>
    <source>
        <strain evidence="5">ATCC BAA-1314 / JCM 13912 / FAM5</strain>
    </source>
</reference>
<protein>
    <recommendedName>
        <fullName evidence="6">PEP-CTERM protein-sorting domain-containing protein</fullName>
    </recommendedName>
</protein>
<keyword evidence="5" id="KW-1185">Reference proteome</keyword>
<feature type="domain" description="Phytase-like" evidence="3">
    <location>
        <begin position="45"/>
        <end position="371"/>
    </location>
</feature>
<dbReference type="Proteomes" id="UP000005019">
    <property type="component" value="Unassembled WGS sequence"/>
</dbReference>
<evidence type="ECO:0000313" key="5">
    <source>
        <dbReference type="Proteomes" id="UP000005019"/>
    </source>
</evidence>
<dbReference type="SUPFAM" id="SSF75011">
    <property type="entry name" value="3-carboxy-cis,cis-mucoante lactonizing enzyme"/>
    <property type="match status" value="1"/>
</dbReference>
<dbReference type="PANTHER" id="PTHR37957">
    <property type="entry name" value="BLR7070 PROTEIN"/>
    <property type="match status" value="1"/>
</dbReference>
<dbReference type="AlphaFoldDB" id="F5RDF7"/>
<proteinExistence type="predicted"/>
<comment type="caution">
    <text evidence="4">The sequence shown here is derived from an EMBL/GenBank/DDBJ whole genome shotgun (WGS) entry which is preliminary data.</text>
</comment>
<dbReference type="STRING" id="1000565.METUNv1_02327"/>